<evidence type="ECO:0000259" key="1">
    <source>
        <dbReference type="Pfam" id="PF13744"/>
    </source>
</evidence>
<dbReference type="SUPFAM" id="SSF47413">
    <property type="entry name" value="lambda repressor-like DNA-binding domains"/>
    <property type="match status" value="1"/>
</dbReference>
<reference evidence="2" key="2">
    <citation type="submission" date="2021-08" db="EMBL/GenBank/DDBJ databases">
        <authorList>
            <person name="Tani A."/>
            <person name="Ola A."/>
            <person name="Ogura Y."/>
            <person name="Katsura K."/>
            <person name="Hayashi T."/>
        </authorList>
    </citation>
    <scope>NUCLEOTIDE SEQUENCE</scope>
    <source>
        <strain evidence="2">DSM 23674</strain>
    </source>
</reference>
<evidence type="ECO:0000313" key="3">
    <source>
        <dbReference type="Proteomes" id="UP001055101"/>
    </source>
</evidence>
<evidence type="ECO:0000313" key="2">
    <source>
        <dbReference type="EMBL" id="GJE55657.1"/>
    </source>
</evidence>
<dbReference type="InterPro" id="IPR010982">
    <property type="entry name" value="Lambda_DNA-bd_dom_sf"/>
</dbReference>
<proteinExistence type="predicted"/>
<feature type="domain" description="HigA2-like helix-turn-helix" evidence="1">
    <location>
        <begin position="10"/>
        <end position="89"/>
    </location>
</feature>
<accession>A0ABQ4TNH5</accession>
<comment type="caution">
    <text evidence="2">The sequence shown here is derived from an EMBL/GenBank/DDBJ whole genome shotgun (WGS) entry which is preliminary data.</text>
</comment>
<dbReference type="Gene3D" id="1.10.260.40">
    <property type="entry name" value="lambda repressor-like DNA-binding domains"/>
    <property type="match status" value="1"/>
</dbReference>
<name>A0ABQ4TNH5_9HYPH</name>
<gene>
    <name evidence="2" type="ORF">EKPJFOCH_2152</name>
</gene>
<reference evidence="2" key="1">
    <citation type="journal article" date="2021" name="Front. Microbiol.">
        <title>Comprehensive Comparative Genomics and Phenotyping of Methylobacterium Species.</title>
        <authorList>
            <person name="Alessa O."/>
            <person name="Ogura Y."/>
            <person name="Fujitani Y."/>
            <person name="Takami H."/>
            <person name="Hayashi T."/>
            <person name="Sahin N."/>
            <person name="Tani A."/>
        </authorList>
    </citation>
    <scope>NUCLEOTIDE SEQUENCE</scope>
    <source>
        <strain evidence="2">DSM 23674</strain>
    </source>
</reference>
<dbReference type="Pfam" id="PF13744">
    <property type="entry name" value="HTH_37"/>
    <property type="match status" value="1"/>
</dbReference>
<dbReference type="InterPro" id="IPR039554">
    <property type="entry name" value="HigA2-like_HTH"/>
</dbReference>
<sequence length="103" mass="11335">MSDRAETKSAFHELGLPDPDELVVKSRLIRFAAEEIRRRELTQKEAGEVLGLDQPNVSALMNEKLSRFSVQKLMVLVAKLGFAVSIHVEGSGLSLDVPFQTAA</sequence>
<organism evidence="2 3">
    <name type="scientific">Methylobacterium thuringiense</name>
    <dbReference type="NCBI Taxonomy" id="1003091"/>
    <lineage>
        <taxon>Bacteria</taxon>
        <taxon>Pseudomonadati</taxon>
        <taxon>Pseudomonadota</taxon>
        <taxon>Alphaproteobacteria</taxon>
        <taxon>Hyphomicrobiales</taxon>
        <taxon>Methylobacteriaceae</taxon>
        <taxon>Methylobacterium</taxon>
    </lineage>
</organism>
<dbReference type="EMBL" id="BPRA01000009">
    <property type="protein sequence ID" value="GJE55657.1"/>
    <property type="molecule type" value="Genomic_DNA"/>
</dbReference>
<dbReference type="RefSeq" id="WP_147817721.1">
    <property type="nucleotide sequence ID" value="NZ_BPRA01000009.1"/>
</dbReference>
<protein>
    <recommendedName>
        <fullName evidence="1">HigA2-like helix-turn-helix domain-containing protein</fullName>
    </recommendedName>
</protein>
<keyword evidence="3" id="KW-1185">Reference proteome</keyword>
<dbReference type="Proteomes" id="UP001055101">
    <property type="component" value="Unassembled WGS sequence"/>
</dbReference>